<sequence length="189" mass="20267">MSDAWNGAPDDDDRQPPPPPPPQQPPTLPATSEVSSGNDFSHQPTSSISLNAQNLRALLEGPLEPGPLWTDEETEVAPRRPPAVDHRSQGQLSRSQPASRGLLPPPDEAADDGLSLHQRDKQGGPHDLQRRLLEAARGVEKRRAPTPRSDDRWMRLPHIVTAVAAMHGQAVTRAALPPSPPPAASPAGM</sequence>
<name>A0A8J4G301_9CHLO</name>
<gene>
    <name evidence="2" type="ORF">Vretimale_5054</name>
</gene>
<feature type="compositionally biased region" description="Pro residues" evidence="1">
    <location>
        <begin position="16"/>
        <end position="28"/>
    </location>
</feature>
<feature type="non-terminal residue" evidence="2">
    <location>
        <position position="189"/>
    </location>
</feature>
<dbReference type="AlphaFoldDB" id="A0A8J4G301"/>
<organism evidence="2 3">
    <name type="scientific">Volvox reticuliferus</name>
    <dbReference type="NCBI Taxonomy" id="1737510"/>
    <lineage>
        <taxon>Eukaryota</taxon>
        <taxon>Viridiplantae</taxon>
        <taxon>Chlorophyta</taxon>
        <taxon>core chlorophytes</taxon>
        <taxon>Chlorophyceae</taxon>
        <taxon>CS clade</taxon>
        <taxon>Chlamydomonadales</taxon>
        <taxon>Volvocaceae</taxon>
        <taxon>Volvox</taxon>
    </lineage>
</organism>
<dbReference type="EMBL" id="BNCQ01000007">
    <property type="protein sequence ID" value="GIL99990.1"/>
    <property type="molecule type" value="Genomic_DNA"/>
</dbReference>
<feature type="region of interest" description="Disordered" evidence="1">
    <location>
        <begin position="1"/>
        <end position="153"/>
    </location>
</feature>
<protein>
    <submittedName>
        <fullName evidence="2">Uncharacterized protein</fullName>
    </submittedName>
</protein>
<feature type="compositionally biased region" description="Basic and acidic residues" evidence="1">
    <location>
        <begin position="117"/>
        <end position="153"/>
    </location>
</feature>
<feature type="compositionally biased region" description="Polar residues" evidence="1">
    <location>
        <begin position="29"/>
        <end position="54"/>
    </location>
</feature>
<evidence type="ECO:0000256" key="1">
    <source>
        <dbReference type="SAM" id="MobiDB-lite"/>
    </source>
</evidence>
<feature type="compositionally biased region" description="Polar residues" evidence="1">
    <location>
        <begin position="89"/>
        <end position="98"/>
    </location>
</feature>
<evidence type="ECO:0000313" key="3">
    <source>
        <dbReference type="Proteomes" id="UP000722791"/>
    </source>
</evidence>
<evidence type="ECO:0000313" key="2">
    <source>
        <dbReference type="EMBL" id="GIL99990.1"/>
    </source>
</evidence>
<reference evidence="2" key="1">
    <citation type="journal article" date="2021" name="Proc. Natl. Acad. Sci. U.S.A.">
        <title>Three genomes in the algal genus Volvox reveal the fate of a haploid sex-determining region after a transition to homothallism.</title>
        <authorList>
            <person name="Yamamoto K."/>
            <person name="Hamaji T."/>
            <person name="Kawai-Toyooka H."/>
            <person name="Matsuzaki R."/>
            <person name="Takahashi F."/>
            <person name="Nishimura Y."/>
            <person name="Kawachi M."/>
            <person name="Noguchi H."/>
            <person name="Minakuchi Y."/>
            <person name="Umen J.G."/>
            <person name="Toyoda A."/>
            <person name="Nozaki H."/>
        </authorList>
    </citation>
    <scope>NUCLEOTIDE SEQUENCE</scope>
    <source>
        <strain evidence="2">NIES-3785</strain>
    </source>
</reference>
<comment type="caution">
    <text evidence="2">The sequence shown here is derived from an EMBL/GenBank/DDBJ whole genome shotgun (WGS) entry which is preliminary data.</text>
</comment>
<dbReference type="Proteomes" id="UP000722791">
    <property type="component" value="Unassembled WGS sequence"/>
</dbReference>
<accession>A0A8J4G301</accession>
<proteinExistence type="predicted"/>
<feature type="compositionally biased region" description="Basic and acidic residues" evidence="1">
    <location>
        <begin position="76"/>
        <end position="88"/>
    </location>
</feature>
<feature type="compositionally biased region" description="Low complexity" evidence="1">
    <location>
        <begin position="58"/>
        <end position="68"/>
    </location>
</feature>